<gene>
    <name evidence="1" type="ORF">ACFOOR_07455</name>
</gene>
<proteinExistence type="predicted"/>
<dbReference type="RefSeq" id="WP_343164874.1">
    <property type="nucleotide sequence ID" value="NZ_JBHRSV010000012.1"/>
</dbReference>
<organism evidence="1 2">
    <name type="scientific">Hyphobacterium vulgare</name>
    <dbReference type="NCBI Taxonomy" id="1736751"/>
    <lineage>
        <taxon>Bacteria</taxon>
        <taxon>Pseudomonadati</taxon>
        <taxon>Pseudomonadota</taxon>
        <taxon>Alphaproteobacteria</taxon>
        <taxon>Maricaulales</taxon>
        <taxon>Maricaulaceae</taxon>
        <taxon>Hyphobacterium</taxon>
    </lineage>
</organism>
<evidence type="ECO:0000313" key="2">
    <source>
        <dbReference type="Proteomes" id="UP001595379"/>
    </source>
</evidence>
<keyword evidence="2" id="KW-1185">Reference proteome</keyword>
<dbReference type="EMBL" id="JBHRSV010000012">
    <property type="protein sequence ID" value="MFC2925938.1"/>
    <property type="molecule type" value="Genomic_DNA"/>
</dbReference>
<dbReference type="Proteomes" id="UP001595379">
    <property type="component" value="Unassembled WGS sequence"/>
</dbReference>
<comment type="caution">
    <text evidence="1">The sequence shown here is derived from an EMBL/GenBank/DDBJ whole genome shotgun (WGS) entry which is preliminary data.</text>
</comment>
<protein>
    <submittedName>
        <fullName evidence="1">Uncharacterized protein</fullName>
    </submittedName>
</protein>
<reference evidence="2" key="1">
    <citation type="journal article" date="2019" name="Int. J. Syst. Evol. Microbiol.">
        <title>The Global Catalogue of Microorganisms (GCM) 10K type strain sequencing project: providing services to taxonomists for standard genome sequencing and annotation.</title>
        <authorList>
            <consortium name="The Broad Institute Genomics Platform"/>
            <consortium name="The Broad Institute Genome Sequencing Center for Infectious Disease"/>
            <person name="Wu L."/>
            <person name="Ma J."/>
        </authorList>
    </citation>
    <scope>NUCLEOTIDE SEQUENCE [LARGE SCALE GENOMIC DNA]</scope>
    <source>
        <strain evidence="2">KCTC 52487</strain>
    </source>
</reference>
<accession>A0ABV6ZWY5</accession>
<name>A0ABV6ZWY5_9PROT</name>
<sequence length="147" mass="15947">MTDNATSALFQSLGYTGRDVRQVVVQVYPSVHFENGALVAGHKTYIGEAAGNFRTTVETDFIFASADPEWEFMEFELGGQTWPGLAIFPGDGDFTVRFGDTGPRSVLLTDRCACLYTHRYQIVLKNKVTGEIALCDPEVGNGGDGVG</sequence>
<evidence type="ECO:0000313" key="1">
    <source>
        <dbReference type="EMBL" id="MFC2925938.1"/>
    </source>
</evidence>